<evidence type="ECO:0000313" key="9">
    <source>
        <dbReference type="Proteomes" id="UP000054051"/>
    </source>
</evidence>
<reference evidence="8 9" key="1">
    <citation type="submission" date="2011-08" db="EMBL/GenBank/DDBJ databases">
        <title>The genome of the obligate endobacterium of an arbuscular mycorrhizal fungus reveals an interphylum network of nutritional interactions.</title>
        <authorList>
            <person name="Ghignone S."/>
            <person name="Salvioli A."/>
            <person name="Anca I."/>
            <person name="Lumini E."/>
            <person name="Ortu G."/>
            <person name="Petiti L."/>
            <person name="Cruveiller S."/>
            <person name="Bianciotto V."/>
            <person name="Piffanelli P."/>
            <person name="Lanfranco L."/>
            <person name="Bonfante P."/>
        </authorList>
    </citation>
    <scope>NUCLEOTIDE SEQUENCE [LARGE SCALE GENOMIC DNA]</scope>
    <source>
        <strain evidence="8 9">BEG34</strain>
    </source>
</reference>
<keyword evidence="9" id="KW-1185">Reference proteome</keyword>
<dbReference type="PANTHER" id="PTHR36918:SF1">
    <property type="entry name" value="PROTEIN-EXPORT PROTEIN SECB"/>
    <property type="match status" value="1"/>
</dbReference>
<dbReference type="PANTHER" id="PTHR36918">
    <property type="match status" value="1"/>
</dbReference>
<dbReference type="HAMAP" id="MF_00821">
    <property type="entry name" value="SecB"/>
    <property type="match status" value="1"/>
</dbReference>
<evidence type="ECO:0000256" key="6">
    <source>
        <dbReference type="HAMAP-Rule" id="MF_00821"/>
    </source>
</evidence>
<keyword evidence="4 6" id="KW-0811">Translocation</keyword>
<dbReference type="eggNOG" id="COG1952">
    <property type="taxonomic scope" value="Bacteria"/>
</dbReference>
<feature type="region of interest" description="Disordered" evidence="7">
    <location>
        <begin position="149"/>
        <end position="168"/>
    </location>
</feature>
<dbReference type="PRINTS" id="PR01594">
    <property type="entry name" value="SECBCHAPRONE"/>
</dbReference>
<keyword evidence="5 6" id="KW-0143">Chaperone</keyword>
<dbReference type="AlphaFoldDB" id="G2J899"/>
<dbReference type="OrthoDB" id="9795145at2"/>
<dbReference type="GO" id="GO:0005737">
    <property type="term" value="C:cytoplasm"/>
    <property type="evidence" value="ECO:0007669"/>
    <property type="project" value="UniProtKB-SubCell"/>
</dbReference>
<comment type="function">
    <text evidence="6">One of the proteins required for the normal export of preproteins out of the cell cytoplasm. It is a molecular chaperone that binds to a subset of precursor proteins, maintaining them in a translocation-competent state. It also specifically binds to its receptor SecA.</text>
</comment>
<evidence type="ECO:0000256" key="4">
    <source>
        <dbReference type="ARBA" id="ARBA00023010"/>
    </source>
</evidence>
<dbReference type="GO" id="GO:0051262">
    <property type="term" value="P:protein tetramerization"/>
    <property type="evidence" value="ECO:0007669"/>
    <property type="project" value="InterPro"/>
</dbReference>
<dbReference type="Pfam" id="PF02556">
    <property type="entry name" value="SecB"/>
    <property type="match status" value="1"/>
</dbReference>
<dbReference type="EMBL" id="CAFB01000036">
    <property type="protein sequence ID" value="CCD28996.1"/>
    <property type="molecule type" value="Genomic_DNA"/>
</dbReference>
<dbReference type="SUPFAM" id="SSF54611">
    <property type="entry name" value="SecB-like"/>
    <property type="match status" value="1"/>
</dbReference>
<comment type="subcellular location">
    <subcellularLocation>
        <location evidence="6">Cytoplasm</location>
    </subcellularLocation>
</comment>
<comment type="caution">
    <text evidence="8">The sequence shown here is derived from an EMBL/GenBank/DDBJ whole genome shotgun (WGS) entry which is preliminary data.</text>
</comment>
<dbReference type="GO" id="GO:0006457">
    <property type="term" value="P:protein folding"/>
    <property type="evidence" value="ECO:0007669"/>
    <property type="project" value="UniProtKB-UniRule"/>
</dbReference>
<evidence type="ECO:0000256" key="1">
    <source>
        <dbReference type="ARBA" id="ARBA00009990"/>
    </source>
</evidence>
<sequence>MSNTPLPESGQSAPSFNIQRVYLKDLSVEQPNSPDIFLELETPAVEVEINITVSRLAEHIFETVLTLTMTASIKEKVAFLIEAQQAGIFDIHHMPQTQIERLLGIACPTILFPYLRANVADILARAGFPPVHLSEINFQALYEQRAAQVSQPNGMDTDNARQNTAPLH</sequence>
<accession>G2J899</accession>
<dbReference type="NCBIfam" id="NF004394">
    <property type="entry name" value="PRK05751.1-5"/>
    <property type="match status" value="1"/>
</dbReference>
<dbReference type="NCBIfam" id="TIGR00809">
    <property type="entry name" value="secB"/>
    <property type="match status" value="1"/>
</dbReference>
<keyword evidence="2 6" id="KW-0813">Transport</keyword>
<gene>
    <name evidence="6 8" type="primary">secB</name>
    <name evidence="8" type="ORF">CAGGBEG34_10021</name>
</gene>
<dbReference type="InterPro" id="IPR003708">
    <property type="entry name" value="SecB"/>
</dbReference>
<proteinExistence type="inferred from homology"/>
<dbReference type="InterPro" id="IPR035958">
    <property type="entry name" value="SecB-like_sf"/>
</dbReference>
<evidence type="ECO:0000313" key="8">
    <source>
        <dbReference type="EMBL" id="CCD28996.1"/>
    </source>
</evidence>
<dbReference type="Gene3D" id="3.10.420.10">
    <property type="entry name" value="SecB-like"/>
    <property type="match status" value="1"/>
</dbReference>
<evidence type="ECO:0000256" key="3">
    <source>
        <dbReference type="ARBA" id="ARBA00022927"/>
    </source>
</evidence>
<evidence type="ECO:0000256" key="7">
    <source>
        <dbReference type="SAM" id="MobiDB-lite"/>
    </source>
</evidence>
<evidence type="ECO:0000256" key="2">
    <source>
        <dbReference type="ARBA" id="ARBA00022448"/>
    </source>
</evidence>
<dbReference type="GO" id="GO:0015031">
    <property type="term" value="P:protein transport"/>
    <property type="evidence" value="ECO:0007669"/>
    <property type="project" value="UniProtKB-UniRule"/>
</dbReference>
<keyword evidence="3 6" id="KW-0653">Protein transport</keyword>
<keyword evidence="6" id="KW-0963">Cytoplasm</keyword>
<protein>
    <recommendedName>
        <fullName evidence="6">Protein-export protein SecB</fullName>
    </recommendedName>
</protein>
<dbReference type="Proteomes" id="UP000054051">
    <property type="component" value="Unassembled WGS sequence"/>
</dbReference>
<dbReference type="GO" id="GO:0051082">
    <property type="term" value="F:unfolded protein binding"/>
    <property type="evidence" value="ECO:0007669"/>
    <property type="project" value="InterPro"/>
</dbReference>
<evidence type="ECO:0000256" key="5">
    <source>
        <dbReference type="ARBA" id="ARBA00023186"/>
    </source>
</evidence>
<dbReference type="RefSeq" id="WP_006682239.1">
    <property type="nucleotide sequence ID" value="NZ_CAFB01000036.1"/>
</dbReference>
<dbReference type="STRING" id="1070319.CAGGBEG34_10021"/>
<comment type="similarity">
    <text evidence="1 6">Belongs to the SecB family.</text>
</comment>
<organism evidence="8 9">
    <name type="scientific">Candidatus Glomeribacter gigasporarum BEG34</name>
    <dbReference type="NCBI Taxonomy" id="1070319"/>
    <lineage>
        <taxon>Bacteria</taxon>
        <taxon>Pseudomonadati</taxon>
        <taxon>Pseudomonadota</taxon>
        <taxon>Betaproteobacteria</taxon>
        <taxon>Burkholderiales</taxon>
        <taxon>Burkholderiaceae</taxon>
        <taxon>Candidatus Glomeribacter</taxon>
    </lineage>
</organism>
<name>G2J899_9BURK</name>
<comment type="subunit">
    <text evidence="6">Homotetramer, a dimer of dimers. One homotetramer interacts with 1 SecA dimer.</text>
</comment>